<keyword evidence="3" id="KW-1185">Reference proteome</keyword>
<dbReference type="EMBL" id="RBII01000002">
    <property type="protein sequence ID" value="RKQ69781.1"/>
    <property type="molecule type" value="Genomic_DNA"/>
</dbReference>
<evidence type="ECO:0008006" key="4">
    <source>
        <dbReference type="Google" id="ProtNLM"/>
    </source>
</evidence>
<dbReference type="RefSeq" id="WP_121102784.1">
    <property type="nucleotide sequence ID" value="NZ_RBII01000002.1"/>
</dbReference>
<evidence type="ECO:0000313" key="2">
    <source>
        <dbReference type="EMBL" id="RKQ69781.1"/>
    </source>
</evidence>
<feature type="signal peptide" evidence="1">
    <location>
        <begin position="1"/>
        <end position="22"/>
    </location>
</feature>
<proteinExistence type="predicted"/>
<evidence type="ECO:0000256" key="1">
    <source>
        <dbReference type="SAM" id="SignalP"/>
    </source>
</evidence>
<protein>
    <recommendedName>
        <fullName evidence="4">Outer membrane protein with beta-barrel domain</fullName>
    </recommendedName>
</protein>
<accession>A0A420WFL7</accession>
<evidence type="ECO:0000313" key="3">
    <source>
        <dbReference type="Proteomes" id="UP000282211"/>
    </source>
</evidence>
<feature type="chain" id="PRO_5019251461" description="Outer membrane protein with beta-barrel domain" evidence="1">
    <location>
        <begin position="23"/>
        <end position="477"/>
    </location>
</feature>
<name>A0A420WFL7_9PROT</name>
<dbReference type="InParanoid" id="A0A420WFL7"/>
<organism evidence="2 3">
    <name type="scientific">Litorimonas taeanensis</name>
    <dbReference type="NCBI Taxonomy" id="568099"/>
    <lineage>
        <taxon>Bacteria</taxon>
        <taxon>Pseudomonadati</taxon>
        <taxon>Pseudomonadota</taxon>
        <taxon>Alphaproteobacteria</taxon>
        <taxon>Maricaulales</taxon>
        <taxon>Robiginitomaculaceae</taxon>
    </lineage>
</organism>
<comment type="caution">
    <text evidence="2">The sequence shown here is derived from an EMBL/GenBank/DDBJ whole genome shotgun (WGS) entry which is preliminary data.</text>
</comment>
<dbReference type="AlphaFoldDB" id="A0A420WFL7"/>
<keyword evidence="1" id="KW-0732">Signal</keyword>
<sequence>MRLTICALSAVLLSGCSWLGMGGNSSHYSYENGANCGQSVTGYNQGAYGFQASAAAQGYGYGGCGFGAGQSGVYGQNAYGGIYGQTGGGLYGQSAYGQAGYGQTGFGQGGLGQAGLGQANGGFGQGGYTQGGYTQGAYTQNGLGGQMGYGQMGAGSYGAQGMSAGLAANGVGGSYNASGFSTTTLGTGAPYGSAYASNVYGGGQYVNGAYVQNVQGSAIYVPQPYPAYYSTRAYGASSQFRGAYGSSYGYGGGYSGGTALPFGFEVGAGTSFDVGGDIFTPKGAGPALGAPSVNTGGSDGISYSDAFGQSKTIGGALTYDVSRNTTLLGGVEYSTANGQSVENYQTVDARGSFEGLDAEFSDLDLWTIEGGIRQYIGQSPALRPYIGATAGFTHNNDVTMNRTYTSDGAAYDATPLEYVEAGWKPTASAVIGAEMAVGSRAAIGVESGVRWNDNMDTIFPSEDRWSVPVKLRGRVSF</sequence>
<reference evidence="2 3" key="1">
    <citation type="submission" date="2018-10" db="EMBL/GenBank/DDBJ databases">
        <title>Genomic Encyclopedia of Type Strains, Phase IV (KMG-IV): sequencing the most valuable type-strain genomes for metagenomic binning, comparative biology and taxonomic classification.</title>
        <authorList>
            <person name="Goeker M."/>
        </authorList>
    </citation>
    <scope>NUCLEOTIDE SEQUENCE [LARGE SCALE GENOMIC DNA]</scope>
    <source>
        <strain evidence="2 3">DSM 22008</strain>
    </source>
</reference>
<dbReference type="OrthoDB" id="7631191at2"/>
<dbReference type="PROSITE" id="PS51257">
    <property type="entry name" value="PROKAR_LIPOPROTEIN"/>
    <property type="match status" value="1"/>
</dbReference>
<dbReference type="Proteomes" id="UP000282211">
    <property type="component" value="Unassembled WGS sequence"/>
</dbReference>
<gene>
    <name evidence="2" type="ORF">DES40_2590</name>
</gene>